<comment type="caution">
    <text evidence="2">The sequence shown here is derived from an EMBL/GenBank/DDBJ whole genome shotgun (WGS) entry which is preliminary data.</text>
</comment>
<organism evidence="2 3">
    <name type="scientific">Alteromonas halophila</name>
    <dbReference type="NCBI Taxonomy" id="516698"/>
    <lineage>
        <taxon>Bacteria</taxon>
        <taxon>Pseudomonadati</taxon>
        <taxon>Pseudomonadota</taxon>
        <taxon>Gammaproteobacteria</taxon>
        <taxon>Alteromonadales</taxon>
        <taxon>Alteromonadaceae</taxon>
        <taxon>Alteromonas/Salinimonas group</taxon>
        <taxon>Alteromonas</taxon>
    </lineage>
</organism>
<accession>A0A918N1X2</accession>
<dbReference type="Proteomes" id="UP000631300">
    <property type="component" value="Unassembled WGS sequence"/>
</dbReference>
<dbReference type="InterPro" id="IPR005151">
    <property type="entry name" value="Tail-specific_protease"/>
</dbReference>
<dbReference type="GO" id="GO:0008236">
    <property type="term" value="F:serine-type peptidase activity"/>
    <property type="evidence" value="ECO:0007669"/>
    <property type="project" value="InterPro"/>
</dbReference>
<reference evidence="2" key="1">
    <citation type="journal article" date="2014" name="Int. J. Syst. Evol. Microbiol.">
        <title>Complete genome sequence of Corynebacterium casei LMG S-19264T (=DSM 44701T), isolated from a smear-ripened cheese.</title>
        <authorList>
            <consortium name="US DOE Joint Genome Institute (JGI-PGF)"/>
            <person name="Walter F."/>
            <person name="Albersmeier A."/>
            <person name="Kalinowski J."/>
            <person name="Ruckert C."/>
        </authorList>
    </citation>
    <scope>NUCLEOTIDE SEQUENCE</scope>
    <source>
        <strain evidence="2">KCTC 22164</strain>
    </source>
</reference>
<keyword evidence="3" id="KW-1185">Reference proteome</keyword>
<protein>
    <recommendedName>
        <fullName evidence="1">Tail specific protease domain-containing protein</fullName>
    </recommendedName>
</protein>
<dbReference type="GO" id="GO:0006508">
    <property type="term" value="P:proteolysis"/>
    <property type="evidence" value="ECO:0007669"/>
    <property type="project" value="InterPro"/>
</dbReference>
<gene>
    <name evidence="2" type="ORF">GCM10007391_32360</name>
</gene>
<evidence type="ECO:0000313" key="2">
    <source>
        <dbReference type="EMBL" id="GGW95730.1"/>
    </source>
</evidence>
<dbReference type="Pfam" id="PF03572">
    <property type="entry name" value="Peptidase_S41"/>
    <property type="match status" value="1"/>
</dbReference>
<evidence type="ECO:0000313" key="3">
    <source>
        <dbReference type="Proteomes" id="UP000631300"/>
    </source>
</evidence>
<dbReference type="InterPro" id="IPR029045">
    <property type="entry name" value="ClpP/crotonase-like_dom_sf"/>
</dbReference>
<dbReference type="PANTHER" id="PTHR11261:SF3">
    <property type="entry name" value="RETINOL-BINDING PROTEIN 3"/>
    <property type="match status" value="1"/>
</dbReference>
<dbReference type="Pfam" id="PF11918">
    <property type="entry name" value="Peptidase_S41_N"/>
    <property type="match status" value="1"/>
</dbReference>
<dbReference type="SMART" id="SM00245">
    <property type="entry name" value="TSPc"/>
    <property type="match status" value="1"/>
</dbReference>
<feature type="domain" description="Tail specific protease" evidence="1">
    <location>
        <begin position="112"/>
        <end position="315"/>
    </location>
</feature>
<name>A0A918N1X2_9ALTE</name>
<proteinExistence type="predicted"/>
<dbReference type="Gene3D" id="3.30.750.44">
    <property type="match status" value="1"/>
</dbReference>
<dbReference type="SUPFAM" id="SSF52096">
    <property type="entry name" value="ClpP/crotonase"/>
    <property type="match status" value="1"/>
</dbReference>
<dbReference type="PANTHER" id="PTHR11261">
    <property type="entry name" value="INTERPHOTORECEPTOR RETINOID-BINDING PROTEIN"/>
    <property type="match status" value="1"/>
</dbReference>
<reference evidence="2" key="2">
    <citation type="submission" date="2020-09" db="EMBL/GenBank/DDBJ databases">
        <authorList>
            <person name="Sun Q."/>
            <person name="Kim S."/>
        </authorList>
    </citation>
    <scope>NUCLEOTIDE SEQUENCE</scope>
    <source>
        <strain evidence="2">KCTC 22164</strain>
    </source>
</reference>
<dbReference type="Gene3D" id="3.90.226.10">
    <property type="entry name" value="2-enoyl-CoA Hydratase, Chain A, domain 1"/>
    <property type="match status" value="1"/>
</dbReference>
<evidence type="ECO:0000259" key="1">
    <source>
        <dbReference type="SMART" id="SM00245"/>
    </source>
</evidence>
<sequence length="331" mass="36156">MMSAVNNNNRAVRQVEGTTVRAILFIWLVLTAPLTLAAMTKAPDKETLIERHEVSSVIQQSIDRIRQYYLLDEKVPDITRALEARLQAGDFDRQFQFGHLRQQLEHLLHQASGDNGFTVLQRPGIENDPAIQPLNYPGTIETRTLSDRVGVISLTGDIDYDHASEDISDAMRAVAGCRALVIDLSRVARGSITAVHHMLSHFHSPGAVLGELCFAGGRTEHLTASPVTNAVAPATPVYIVNSAFVNGSWEWFSYLLGASGNVTIVGERTMGVAVLPDTFALSEHVSLRVPRAVFAHPVSGDNWHDWGVDSDYQTDNASALAQAIALAEKNI</sequence>
<dbReference type="EMBL" id="BMXP01000012">
    <property type="protein sequence ID" value="GGW95730.1"/>
    <property type="molecule type" value="Genomic_DNA"/>
</dbReference>
<dbReference type="AlphaFoldDB" id="A0A918N1X2"/>